<protein>
    <submittedName>
        <fullName evidence="2">Uncharacterized protein</fullName>
    </submittedName>
</protein>
<feature type="compositionally biased region" description="Basic residues" evidence="1">
    <location>
        <begin position="67"/>
        <end position="76"/>
    </location>
</feature>
<dbReference type="OrthoDB" id="3800629at2759"/>
<proteinExistence type="predicted"/>
<reference evidence="2" key="1">
    <citation type="journal article" date="2020" name="Stud. Mycol.">
        <title>101 Dothideomycetes genomes: a test case for predicting lifestyles and emergence of pathogens.</title>
        <authorList>
            <person name="Haridas S."/>
            <person name="Albert R."/>
            <person name="Binder M."/>
            <person name="Bloem J."/>
            <person name="Labutti K."/>
            <person name="Salamov A."/>
            <person name="Andreopoulos B."/>
            <person name="Baker S."/>
            <person name="Barry K."/>
            <person name="Bills G."/>
            <person name="Bluhm B."/>
            <person name="Cannon C."/>
            <person name="Castanera R."/>
            <person name="Culley D."/>
            <person name="Daum C."/>
            <person name="Ezra D."/>
            <person name="Gonzalez J."/>
            <person name="Henrissat B."/>
            <person name="Kuo A."/>
            <person name="Liang C."/>
            <person name="Lipzen A."/>
            <person name="Lutzoni F."/>
            <person name="Magnuson J."/>
            <person name="Mondo S."/>
            <person name="Nolan M."/>
            <person name="Ohm R."/>
            <person name="Pangilinan J."/>
            <person name="Park H.-J."/>
            <person name="Ramirez L."/>
            <person name="Alfaro M."/>
            <person name="Sun H."/>
            <person name="Tritt A."/>
            <person name="Yoshinaga Y."/>
            <person name="Zwiers L.-H."/>
            <person name="Turgeon B."/>
            <person name="Goodwin S."/>
            <person name="Spatafora J."/>
            <person name="Crous P."/>
            <person name="Grigoriev I."/>
        </authorList>
    </citation>
    <scope>NUCLEOTIDE SEQUENCE</scope>
    <source>
        <strain evidence="2">CBS 122367</strain>
    </source>
</reference>
<dbReference type="AlphaFoldDB" id="A0A6G1JJJ8"/>
<organism evidence="2 3">
    <name type="scientific">Lentithecium fluviatile CBS 122367</name>
    <dbReference type="NCBI Taxonomy" id="1168545"/>
    <lineage>
        <taxon>Eukaryota</taxon>
        <taxon>Fungi</taxon>
        <taxon>Dikarya</taxon>
        <taxon>Ascomycota</taxon>
        <taxon>Pezizomycotina</taxon>
        <taxon>Dothideomycetes</taxon>
        <taxon>Pleosporomycetidae</taxon>
        <taxon>Pleosporales</taxon>
        <taxon>Massarineae</taxon>
        <taxon>Lentitheciaceae</taxon>
        <taxon>Lentithecium</taxon>
    </lineage>
</organism>
<feature type="region of interest" description="Disordered" evidence="1">
    <location>
        <begin position="1"/>
        <end position="190"/>
    </location>
</feature>
<evidence type="ECO:0000313" key="3">
    <source>
        <dbReference type="Proteomes" id="UP000799291"/>
    </source>
</evidence>
<name>A0A6G1JJJ8_9PLEO</name>
<gene>
    <name evidence="2" type="ORF">K458DRAFT_102146</name>
</gene>
<evidence type="ECO:0000256" key="1">
    <source>
        <dbReference type="SAM" id="MobiDB-lite"/>
    </source>
</evidence>
<accession>A0A6G1JJJ8</accession>
<dbReference type="Proteomes" id="UP000799291">
    <property type="component" value="Unassembled WGS sequence"/>
</dbReference>
<feature type="compositionally biased region" description="Polar residues" evidence="1">
    <location>
        <begin position="82"/>
        <end position="100"/>
    </location>
</feature>
<feature type="compositionally biased region" description="Polar residues" evidence="1">
    <location>
        <begin position="52"/>
        <end position="66"/>
    </location>
</feature>
<dbReference type="EMBL" id="MU005571">
    <property type="protein sequence ID" value="KAF2690329.1"/>
    <property type="molecule type" value="Genomic_DNA"/>
</dbReference>
<sequence length="190" mass="20723">MFAPRIIMAHSPPQDPWSPYLQSSPESPLADPPQFEVPSRPKSSAPPPTQYEFITQTGDESAATTKQKLKTVRSHVMKNYLHQHQQQNRQTKGSSSSALATSAERRKGKQRARSSRSASRDTESPTSPTMSEGMRGRSASASNDFGPTASGFVLPMPFSGSGCSSQADFGKPRPPTRTLQAHEQELTHLT</sequence>
<keyword evidence="3" id="KW-1185">Reference proteome</keyword>
<feature type="compositionally biased region" description="Basic and acidic residues" evidence="1">
    <location>
        <begin position="180"/>
        <end position="190"/>
    </location>
</feature>
<evidence type="ECO:0000313" key="2">
    <source>
        <dbReference type="EMBL" id="KAF2690329.1"/>
    </source>
</evidence>